<accession>A0A2H3KAX7</accession>
<dbReference type="InterPro" id="IPR036271">
    <property type="entry name" value="Tet_transcr_reg_TetR-rel_C_sf"/>
</dbReference>
<dbReference type="EMBL" id="PCMW01000049">
    <property type="protein sequence ID" value="PDS24024.1"/>
    <property type="molecule type" value="Genomic_DNA"/>
</dbReference>
<dbReference type="Proteomes" id="UP000220828">
    <property type="component" value="Unassembled WGS sequence"/>
</dbReference>
<dbReference type="InterPro" id="IPR001647">
    <property type="entry name" value="HTH_TetR"/>
</dbReference>
<dbReference type="Pfam" id="PF00440">
    <property type="entry name" value="TetR_N"/>
    <property type="match status" value="1"/>
</dbReference>
<sequence>MNLTARQIEIIEASGKILMQKGVKGLTTKSLALEMNFSESALYRHFKDKEAIISLLIRYLSHNIKERFSNIVQQHLDPEQKLLALFASQFTFFKDNPHFIVIVLSDGILDNSESIKQEIMSLMQTNASIFKQIIAAGQQDHIFRSDLDLPFFVHVTMGTFRLQMLQWKLSNFSFDIEQKGMETMQNLLVLYKK</sequence>
<reference evidence="4 5" key="1">
    <citation type="submission" date="2017-09" db="EMBL/GenBank/DDBJ databases">
        <title>Whole genomes of Flavobacteriaceae.</title>
        <authorList>
            <person name="Stine C."/>
            <person name="Li C."/>
            <person name="Tadesse D."/>
        </authorList>
    </citation>
    <scope>NUCLEOTIDE SEQUENCE [LARGE SCALE GENOMIC DNA]</scope>
    <source>
        <strain evidence="4 5">ATCC 35036</strain>
    </source>
</reference>
<dbReference type="GO" id="GO:0003677">
    <property type="term" value="F:DNA binding"/>
    <property type="evidence" value="ECO:0007669"/>
    <property type="project" value="UniProtKB-UniRule"/>
</dbReference>
<evidence type="ECO:0000256" key="1">
    <source>
        <dbReference type="ARBA" id="ARBA00023125"/>
    </source>
</evidence>
<dbReference type="AlphaFoldDB" id="A0A2H3KAX7"/>
<evidence type="ECO:0000313" key="5">
    <source>
        <dbReference type="Proteomes" id="UP000220828"/>
    </source>
</evidence>
<organism evidence="4 5">
    <name type="scientific">Flavobacterium branchiophilum</name>
    <dbReference type="NCBI Taxonomy" id="55197"/>
    <lineage>
        <taxon>Bacteria</taxon>
        <taxon>Pseudomonadati</taxon>
        <taxon>Bacteroidota</taxon>
        <taxon>Flavobacteriia</taxon>
        <taxon>Flavobacteriales</taxon>
        <taxon>Flavobacteriaceae</taxon>
        <taxon>Flavobacterium</taxon>
    </lineage>
</organism>
<dbReference type="Pfam" id="PF08359">
    <property type="entry name" value="TetR_C_4"/>
    <property type="match status" value="1"/>
</dbReference>
<dbReference type="PANTHER" id="PTHR43479:SF11">
    <property type="entry name" value="ACREF_ENVCD OPERON REPRESSOR-RELATED"/>
    <property type="match status" value="1"/>
</dbReference>
<proteinExistence type="predicted"/>
<dbReference type="RefSeq" id="WP_014084490.1">
    <property type="nucleotide sequence ID" value="NZ_CBCSFI010000055.1"/>
</dbReference>
<dbReference type="InterPro" id="IPR013570">
    <property type="entry name" value="Tscrpt_reg_YsiA_C"/>
</dbReference>
<dbReference type="InterPro" id="IPR009057">
    <property type="entry name" value="Homeodomain-like_sf"/>
</dbReference>
<dbReference type="OMA" id="LQAVMSW"/>
<dbReference type="SUPFAM" id="SSF46689">
    <property type="entry name" value="Homeodomain-like"/>
    <property type="match status" value="1"/>
</dbReference>
<gene>
    <name evidence="4" type="ORF">B0A77_09390</name>
</gene>
<evidence type="ECO:0000313" key="4">
    <source>
        <dbReference type="EMBL" id="PDS24024.1"/>
    </source>
</evidence>
<dbReference type="InterPro" id="IPR050624">
    <property type="entry name" value="HTH-type_Tx_Regulator"/>
</dbReference>
<feature type="DNA-binding region" description="H-T-H motif" evidence="2">
    <location>
        <begin position="27"/>
        <end position="46"/>
    </location>
</feature>
<evidence type="ECO:0000256" key="2">
    <source>
        <dbReference type="PROSITE-ProRule" id="PRU00335"/>
    </source>
</evidence>
<keyword evidence="1 2" id="KW-0238">DNA-binding</keyword>
<dbReference type="Gene3D" id="1.10.357.10">
    <property type="entry name" value="Tetracycline Repressor, domain 2"/>
    <property type="match status" value="1"/>
</dbReference>
<dbReference type="PROSITE" id="PS50977">
    <property type="entry name" value="HTH_TETR_2"/>
    <property type="match status" value="1"/>
</dbReference>
<dbReference type="OrthoDB" id="9798857at2"/>
<protein>
    <submittedName>
        <fullName evidence="4">TetR/AcrR family transcriptional regulator</fullName>
    </submittedName>
</protein>
<dbReference type="SUPFAM" id="SSF48498">
    <property type="entry name" value="Tetracyclin repressor-like, C-terminal domain"/>
    <property type="match status" value="1"/>
</dbReference>
<dbReference type="PANTHER" id="PTHR43479">
    <property type="entry name" value="ACREF/ENVCD OPERON REPRESSOR-RELATED"/>
    <property type="match status" value="1"/>
</dbReference>
<evidence type="ECO:0000259" key="3">
    <source>
        <dbReference type="PROSITE" id="PS50977"/>
    </source>
</evidence>
<comment type="caution">
    <text evidence="4">The sequence shown here is derived from an EMBL/GenBank/DDBJ whole genome shotgun (WGS) entry which is preliminary data.</text>
</comment>
<feature type="domain" description="HTH tetR-type" evidence="3">
    <location>
        <begin position="4"/>
        <end position="64"/>
    </location>
</feature>
<dbReference type="PRINTS" id="PR00455">
    <property type="entry name" value="HTHTETR"/>
</dbReference>
<name>A0A2H3KAX7_9FLAO</name>